<comment type="subcellular location">
    <subcellularLocation>
        <location evidence="1">Membrane</location>
        <topology evidence="1">Multi-pass membrane protein</topology>
    </subcellularLocation>
</comment>
<dbReference type="InterPro" id="IPR050638">
    <property type="entry name" value="AA-Vitamin_Transporters"/>
</dbReference>
<dbReference type="PANTHER" id="PTHR32322:SF2">
    <property type="entry name" value="EAMA DOMAIN-CONTAINING PROTEIN"/>
    <property type="match status" value="1"/>
</dbReference>
<evidence type="ECO:0000256" key="3">
    <source>
        <dbReference type="ARBA" id="ARBA00022692"/>
    </source>
</evidence>
<comment type="caution">
    <text evidence="8">The sequence shown here is derived from an EMBL/GenBank/DDBJ whole genome shotgun (WGS) entry which is preliminary data.</text>
</comment>
<feature type="transmembrane region" description="Helical" evidence="6">
    <location>
        <begin position="203"/>
        <end position="223"/>
    </location>
</feature>
<evidence type="ECO:0000256" key="6">
    <source>
        <dbReference type="SAM" id="Phobius"/>
    </source>
</evidence>
<dbReference type="Pfam" id="PF00892">
    <property type="entry name" value="EamA"/>
    <property type="match status" value="2"/>
</dbReference>
<comment type="similarity">
    <text evidence="2">Belongs to the EamA transporter family.</text>
</comment>
<feature type="domain" description="EamA" evidence="7">
    <location>
        <begin position="175"/>
        <end position="310"/>
    </location>
</feature>
<dbReference type="InterPro" id="IPR037185">
    <property type="entry name" value="EmrE-like"/>
</dbReference>
<dbReference type="InterPro" id="IPR000620">
    <property type="entry name" value="EamA_dom"/>
</dbReference>
<feature type="transmembrane region" description="Helical" evidence="6">
    <location>
        <begin position="146"/>
        <end position="165"/>
    </location>
</feature>
<evidence type="ECO:0000256" key="2">
    <source>
        <dbReference type="ARBA" id="ARBA00007362"/>
    </source>
</evidence>
<sequence length="313" mass="33407">MPTSLDRNRPLGTPSAWGMLGRLWRMPVLLLIGACLFWAGNFIIGRGIGQSVPPFFLSFWRWLLALGMLLPFAWPHLRRDAQAILRHVPLLFGLSLLGIGSFSTLVYIGLRSTPAINGLLLQSVIPLAIILCSFLLFREAPRRGQVLGLALSAGGVVAIASHGSVEDLLALRLHPGDLWVLAAVLSYAVYSACLRLRPAIHPLSFLAASIALALVAIGAGAIWEAGHSAAPPVTATLLLAIFYLALFPSLLAYLFFNRGVELIGANRAGQFIHLLPLFGSLMAVGLLGEALHGFHLAGLALIGAGILLAMRGR</sequence>
<feature type="transmembrane region" description="Helical" evidence="6">
    <location>
        <begin position="293"/>
        <end position="310"/>
    </location>
</feature>
<evidence type="ECO:0000259" key="7">
    <source>
        <dbReference type="Pfam" id="PF00892"/>
    </source>
</evidence>
<feature type="transmembrane region" description="Helical" evidence="6">
    <location>
        <begin position="177"/>
        <end position="196"/>
    </location>
</feature>
<feature type="transmembrane region" description="Helical" evidence="6">
    <location>
        <begin position="268"/>
        <end position="287"/>
    </location>
</feature>
<keyword evidence="4 6" id="KW-1133">Transmembrane helix</keyword>
<feature type="transmembrane region" description="Helical" evidence="6">
    <location>
        <begin position="235"/>
        <end position="256"/>
    </location>
</feature>
<gene>
    <name evidence="8" type="ORF">ACFOD4_17015</name>
</gene>
<feature type="transmembrane region" description="Helical" evidence="6">
    <location>
        <begin position="59"/>
        <end position="77"/>
    </location>
</feature>
<accession>A0ABV7G245</accession>
<dbReference type="SUPFAM" id="SSF103481">
    <property type="entry name" value="Multidrug resistance efflux transporter EmrE"/>
    <property type="match status" value="2"/>
</dbReference>
<dbReference type="Proteomes" id="UP001595593">
    <property type="component" value="Unassembled WGS sequence"/>
</dbReference>
<proteinExistence type="inferred from homology"/>
<keyword evidence="3 6" id="KW-0812">Transmembrane</keyword>
<feature type="transmembrane region" description="Helical" evidence="6">
    <location>
        <begin position="116"/>
        <end position="137"/>
    </location>
</feature>
<keyword evidence="5 6" id="KW-0472">Membrane</keyword>
<evidence type="ECO:0000313" key="8">
    <source>
        <dbReference type="EMBL" id="MFC3126768.1"/>
    </source>
</evidence>
<organism evidence="8 9">
    <name type="scientific">Teichococcus globiformis</name>
    <dbReference type="NCBI Taxonomy" id="2307229"/>
    <lineage>
        <taxon>Bacteria</taxon>
        <taxon>Pseudomonadati</taxon>
        <taxon>Pseudomonadota</taxon>
        <taxon>Alphaproteobacteria</taxon>
        <taxon>Acetobacterales</taxon>
        <taxon>Roseomonadaceae</taxon>
        <taxon>Roseomonas</taxon>
    </lineage>
</organism>
<dbReference type="EMBL" id="JBHRTN010000018">
    <property type="protein sequence ID" value="MFC3126768.1"/>
    <property type="molecule type" value="Genomic_DNA"/>
</dbReference>
<evidence type="ECO:0000256" key="4">
    <source>
        <dbReference type="ARBA" id="ARBA00022989"/>
    </source>
</evidence>
<protein>
    <submittedName>
        <fullName evidence="8">DMT family transporter</fullName>
    </submittedName>
</protein>
<name>A0ABV7G245_9PROT</name>
<keyword evidence="9" id="KW-1185">Reference proteome</keyword>
<dbReference type="RefSeq" id="WP_379598322.1">
    <property type="nucleotide sequence ID" value="NZ_JBHRTN010000018.1"/>
</dbReference>
<reference evidence="9" key="1">
    <citation type="journal article" date="2019" name="Int. J. Syst. Evol. Microbiol.">
        <title>The Global Catalogue of Microorganisms (GCM) 10K type strain sequencing project: providing services to taxonomists for standard genome sequencing and annotation.</title>
        <authorList>
            <consortium name="The Broad Institute Genomics Platform"/>
            <consortium name="The Broad Institute Genome Sequencing Center for Infectious Disease"/>
            <person name="Wu L."/>
            <person name="Ma J."/>
        </authorList>
    </citation>
    <scope>NUCLEOTIDE SEQUENCE [LARGE SCALE GENOMIC DNA]</scope>
    <source>
        <strain evidence="9">KCTC 52094</strain>
    </source>
</reference>
<evidence type="ECO:0000256" key="5">
    <source>
        <dbReference type="ARBA" id="ARBA00023136"/>
    </source>
</evidence>
<evidence type="ECO:0000256" key="1">
    <source>
        <dbReference type="ARBA" id="ARBA00004141"/>
    </source>
</evidence>
<evidence type="ECO:0000313" key="9">
    <source>
        <dbReference type="Proteomes" id="UP001595593"/>
    </source>
</evidence>
<feature type="domain" description="EamA" evidence="7">
    <location>
        <begin position="27"/>
        <end position="159"/>
    </location>
</feature>
<feature type="transmembrane region" description="Helical" evidence="6">
    <location>
        <begin position="89"/>
        <end position="110"/>
    </location>
</feature>
<dbReference type="PANTHER" id="PTHR32322">
    <property type="entry name" value="INNER MEMBRANE TRANSPORTER"/>
    <property type="match status" value="1"/>
</dbReference>